<dbReference type="Proteomes" id="UP000324241">
    <property type="component" value="Unassembled WGS sequence"/>
</dbReference>
<evidence type="ECO:0000313" key="3">
    <source>
        <dbReference type="EMBL" id="KAA8646763.1"/>
    </source>
</evidence>
<dbReference type="AlphaFoldDB" id="A0A5M9MP82"/>
<sequence>MNLHSRIFFLGYLANLVSANADIECRTIISCTTTSTTTTTTITTSTSTTTTIPPPDTITTTSTSTITTIPPPDTITTTSTSITTTIPPPDTITTTSTTTSTTSNSCPPCSVTCPPEKPPATITTTVTTTPESCQTSSQATPTPVCTDIVENWKPIRLDWTENYKKPGQPEPKQIETDYNFPTIFQLTDDMIKLEQYDVSIDGDHVGKTSNVLEGKRKDSCKAAEECIKKGFSHGKFEIPAGTHSIGISWKMAEQEDISDWTFGSGQYRFLRVKPCPH</sequence>
<feature type="region of interest" description="Disordered" evidence="1">
    <location>
        <begin position="44"/>
        <end position="100"/>
    </location>
</feature>
<dbReference type="EMBL" id="QUQM01000004">
    <property type="protein sequence ID" value="KAA8646763.1"/>
    <property type="molecule type" value="Genomic_DNA"/>
</dbReference>
<proteinExistence type="predicted"/>
<dbReference type="OrthoDB" id="4508707at2759"/>
<evidence type="ECO:0000256" key="1">
    <source>
        <dbReference type="SAM" id="MobiDB-lite"/>
    </source>
</evidence>
<accession>A0A5M9MP82</accession>
<reference evidence="3 4" key="1">
    <citation type="submission" date="2019-08" db="EMBL/GenBank/DDBJ databases">
        <title>The genome sequence of a newly discovered highly antifungal drug resistant Aspergillus species, Aspergillus tanneri NIH 1004.</title>
        <authorList>
            <person name="Mounaud S."/>
            <person name="Singh I."/>
            <person name="Joardar V."/>
            <person name="Pakala S."/>
            <person name="Pakala S."/>
            <person name="Venepally P."/>
            <person name="Chung J.K."/>
            <person name="Losada L."/>
            <person name="Nierman W.C."/>
        </authorList>
    </citation>
    <scope>NUCLEOTIDE SEQUENCE [LARGE SCALE GENOMIC DNA]</scope>
    <source>
        <strain evidence="3 4">NIH1004</strain>
    </source>
</reference>
<feature type="chain" id="PRO_5024314833" evidence="2">
    <location>
        <begin position="20"/>
        <end position="277"/>
    </location>
</feature>
<keyword evidence="2" id="KW-0732">Signal</keyword>
<evidence type="ECO:0000313" key="4">
    <source>
        <dbReference type="Proteomes" id="UP000324241"/>
    </source>
</evidence>
<gene>
    <name evidence="3" type="ORF">ATNIH1004_005438</name>
</gene>
<protein>
    <submittedName>
        <fullName evidence="3">Uncharacterized protein</fullName>
    </submittedName>
</protein>
<dbReference type="RefSeq" id="XP_033426124.1">
    <property type="nucleotide sequence ID" value="XM_033570092.1"/>
</dbReference>
<organism evidence="3 4">
    <name type="scientific">Aspergillus tanneri</name>
    <dbReference type="NCBI Taxonomy" id="1220188"/>
    <lineage>
        <taxon>Eukaryota</taxon>
        <taxon>Fungi</taxon>
        <taxon>Dikarya</taxon>
        <taxon>Ascomycota</taxon>
        <taxon>Pezizomycotina</taxon>
        <taxon>Eurotiomycetes</taxon>
        <taxon>Eurotiomycetidae</taxon>
        <taxon>Eurotiales</taxon>
        <taxon>Aspergillaceae</taxon>
        <taxon>Aspergillus</taxon>
        <taxon>Aspergillus subgen. Circumdati</taxon>
    </lineage>
</organism>
<evidence type="ECO:0000256" key="2">
    <source>
        <dbReference type="SAM" id="SignalP"/>
    </source>
</evidence>
<dbReference type="GeneID" id="54328140"/>
<comment type="caution">
    <text evidence="3">The sequence shown here is derived from an EMBL/GenBank/DDBJ whole genome shotgun (WGS) entry which is preliminary data.</text>
</comment>
<feature type="signal peptide" evidence="2">
    <location>
        <begin position="1"/>
        <end position="19"/>
    </location>
</feature>
<dbReference type="VEuPathDB" id="FungiDB:EYZ11_012728"/>
<name>A0A5M9MP82_9EURO</name>